<comment type="similarity">
    <text evidence="1 11">Belongs to the FliM family.</text>
</comment>
<keyword evidence="7 11" id="KW-0472">Membrane</keyword>
<dbReference type="Pfam" id="PF01052">
    <property type="entry name" value="FliMN_C"/>
    <property type="match status" value="1"/>
</dbReference>
<comment type="function">
    <text evidence="9 11">FliM is one of three proteins (FliG, FliN, FliM) that forms the rotor-mounted switch complex (C ring), located at the base of the basal body. This complex interacts with the CheY and CheZ chemotaxis proteins, in addition to contacting components of the motor that determine the direction of flagellar rotation.</text>
</comment>
<dbReference type="Proteomes" id="UP001057474">
    <property type="component" value="Chromosome"/>
</dbReference>
<evidence type="ECO:0000256" key="9">
    <source>
        <dbReference type="ARBA" id="ARBA00025044"/>
    </source>
</evidence>
<comment type="subcellular location">
    <subcellularLocation>
        <location evidence="11">Cell inner membrane</location>
        <topology evidence="11">Peripheral membrane protein</topology>
    </subcellularLocation>
    <subcellularLocation>
        <location evidence="11">Bacterial flagellum basal body</location>
    </subcellularLocation>
</comment>
<proteinExistence type="inferred from homology"/>
<feature type="region of interest" description="Disordered" evidence="12">
    <location>
        <begin position="18"/>
        <end position="56"/>
    </location>
</feature>
<protein>
    <recommendedName>
        <fullName evidence="2 10">Flagellar motor switch protein FliM</fullName>
    </recommendedName>
</protein>
<keyword evidence="14" id="KW-0969">Cilium</keyword>
<accession>A0ABY4YBV8</accession>
<evidence type="ECO:0000256" key="1">
    <source>
        <dbReference type="ARBA" id="ARBA00011049"/>
    </source>
</evidence>
<organism evidence="14 15">
    <name type="scientific">Legionella lytica</name>
    <dbReference type="NCBI Taxonomy" id="96232"/>
    <lineage>
        <taxon>Bacteria</taxon>
        <taxon>Pseudomonadati</taxon>
        <taxon>Pseudomonadota</taxon>
        <taxon>Gammaproteobacteria</taxon>
        <taxon>Legionellales</taxon>
        <taxon>Legionellaceae</taxon>
        <taxon>Legionella</taxon>
    </lineage>
</organism>
<keyword evidence="5 11" id="KW-0997">Cell inner membrane</keyword>
<evidence type="ECO:0000256" key="11">
    <source>
        <dbReference type="PIRNR" id="PIRNR002888"/>
    </source>
</evidence>
<keyword evidence="14" id="KW-0966">Cell projection</keyword>
<evidence type="ECO:0000259" key="13">
    <source>
        <dbReference type="Pfam" id="PF01052"/>
    </source>
</evidence>
<keyword evidence="4 11" id="KW-0145">Chemotaxis</keyword>
<feature type="domain" description="Flagellar motor switch protein FliN-like C-terminal" evidence="13">
    <location>
        <begin position="289"/>
        <end position="358"/>
    </location>
</feature>
<dbReference type="InterPro" id="IPR001689">
    <property type="entry name" value="Flag_FliM"/>
</dbReference>
<evidence type="ECO:0000313" key="14">
    <source>
        <dbReference type="EMBL" id="USQ15016.1"/>
    </source>
</evidence>
<evidence type="ECO:0000256" key="5">
    <source>
        <dbReference type="ARBA" id="ARBA00022519"/>
    </source>
</evidence>
<evidence type="ECO:0000313" key="15">
    <source>
        <dbReference type="Proteomes" id="UP001057474"/>
    </source>
</evidence>
<keyword evidence="14" id="KW-0282">Flagellum</keyword>
<sequence>MAEKNVLSQEEIDALLKSVDESAEEKEAQNAEFQETAKKKSSRKKSSAAKQDEVSELAEEAAEPIITFEESEVKTLNFSTQERIIKGKLPVLERIYDRAVRSFAADIYQLTAKDFEISQDQLQIVKNRDFMESLPNPSLMHVYKFKPLRGKGIIMFDSTFVYDLVDYYFGGSSQFFAQKDRTDFTATELRVMDAVSKKLVADLMSAWKPIIQLDITKFNDETNPQLVNIAEPEEMLLVVRFTLDFGKETGDFYFVLPYSMVEPIKEQLELGAARPEDEIDPNWVKSLKEELMDVELIISSAMAQAKTTLGGVMAWQAGDFIPVEMKEIVTLDIEGTPGFTATQGTAGDKRAVKIIKHISY</sequence>
<dbReference type="PRINTS" id="PR00955">
    <property type="entry name" value="FLGMOTORFLIM"/>
</dbReference>
<evidence type="ECO:0000256" key="12">
    <source>
        <dbReference type="SAM" id="MobiDB-lite"/>
    </source>
</evidence>
<dbReference type="Gene3D" id="3.40.1550.10">
    <property type="entry name" value="CheC-like"/>
    <property type="match status" value="1"/>
</dbReference>
<dbReference type="InterPro" id="IPR036429">
    <property type="entry name" value="SpoA-like_sf"/>
</dbReference>
<keyword evidence="3 11" id="KW-1003">Cell membrane</keyword>
<dbReference type="InterPro" id="IPR001543">
    <property type="entry name" value="FliN-like_C"/>
</dbReference>
<dbReference type="InterPro" id="IPR028976">
    <property type="entry name" value="CheC-like_sf"/>
</dbReference>
<dbReference type="PANTHER" id="PTHR30034:SF3">
    <property type="entry name" value="FLAGELLAR MOTOR SWITCH PROTEIN FLIM"/>
    <property type="match status" value="1"/>
</dbReference>
<dbReference type="Pfam" id="PF02154">
    <property type="entry name" value="FliM"/>
    <property type="match status" value="1"/>
</dbReference>
<dbReference type="NCBIfam" id="TIGR01397">
    <property type="entry name" value="fliM_switch"/>
    <property type="match status" value="1"/>
</dbReference>
<reference evidence="14" key="1">
    <citation type="submission" date="2021-03" db="EMBL/GenBank/DDBJ databases">
        <title>Legionella lytica PCM 2298.</title>
        <authorList>
            <person name="Koper P."/>
        </authorList>
    </citation>
    <scope>NUCLEOTIDE SEQUENCE</scope>
    <source>
        <strain evidence="14">PCM 2298</strain>
    </source>
</reference>
<gene>
    <name evidence="14" type="primary">fliM</name>
    <name evidence="14" type="ORF">J2N86_06900</name>
</gene>
<dbReference type="PANTHER" id="PTHR30034">
    <property type="entry name" value="FLAGELLAR MOTOR SWITCH PROTEIN FLIM"/>
    <property type="match status" value="1"/>
</dbReference>
<evidence type="ECO:0000256" key="6">
    <source>
        <dbReference type="ARBA" id="ARBA00022779"/>
    </source>
</evidence>
<dbReference type="SUPFAM" id="SSF101801">
    <property type="entry name" value="Surface presentation of antigens (SPOA)"/>
    <property type="match status" value="1"/>
</dbReference>
<evidence type="ECO:0000256" key="7">
    <source>
        <dbReference type="ARBA" id="ARBA00023136"/>
    </source>
</evidence>
<keyword evidence="8 11" id="KW-0975">Bacterial flagellum</keyword>
<dbReference type="RefSeq" id="WP_252582170.1">
    <property type="nucleotide sequence ID" value="NZ_CP071527.1"/>
</dbReference>
<name>A0ABY4YBV8_9GAMM</name>
<evidence type="ECO:0000256" key="8">
    <source>
        <dbReference type="ARBA" id="ARBA00023143"/>
    </source>
</evidence>
<evidence type="ECO:0000256" key="10">
    <source>
        <dbReference type="NCBIfam" id="TIGR01397"/>
    </source>
</evidence>
<dbReference type="SUPFAM" id="SSF103039">
    <property type="entry name" value="CheC-like"/>
    <property type="match status" value="1"/>
</dbReference>
<dbReference type="PIRSF" id="PIRSF002888">
    <property type="entry name" value="FliM"/>
    <property type="match status" value="1"/>
</dbReference>
<evidence type="ECO:0000256" key="3">
    <source>
        <dbReference type="ARBA" id="ARBA00022475"/>
    </source>
</evidence>
<keyword evidence="15" id="KW-1185">Reference proteome</keyword>
<evidence type="ECO:0000256" key="2">
    <source>
        <dbReference type="ARBA" id="ARBA00021898"/>
    </source>
</evidence>
<dbReference type="EMBL" id="CP071527">
    <property type="protein sequence ID" value="USQ15016.1"/>
    <property type="molecule type" value="Genomic_DNA"/>
</dbReference>
<dbReference type="CDD" id="cd17908">
    <property type="entry name" value="FliM"/>
    <property type="match status" value="1"/>
</dbReference>
<evidence type="ECO:0000256" key="4">
    <source>
        <dbReference type="ARBA" id="ARBA00022500"/>
    </source>
</evidence>
<keyword evidence="6 11" id="KW-0283">Flagellar rotation</keyword>